<evidence type="ECO:0000313" key="1">
    <source>
        <dbReference type="EMBL" id="MCL1123385.1"/>
    </source>
</evidence>
<protein>
    <recommendedName>
        <fullName evidence="3">Lipoprotein</fullName>
    </recommendedName>
</protein>
<evidence type="ECO:0000313" key="2">
    <source>
        <dbReference type="Proteomes" id="UP001203423"/>
    </source>
</evidence>
<reference evidence="1 2" key="1">
    <citation type="submission" date="2022-01" db="EMBL/GenBank/DDBJ databases">
        <title>Whole genome-based taxonomy of the Shewanellaceae.</title>
        <authorList>
            <person name="Martin-Rodriguez A.J."/>
        </authorList>
    </citation>
    <scope>NUCLEOTIDE SEQUENCE [LARGE SCALE GENOMIC DNA]</scope>
    <source>
        <strain evidence="1 2">DSM 17177</strain>
    </source>
</reference>
<dbReference type="RefSeq" id="WP_248938673.1">
    <property type="nucleotide sequence ID" value="NZ_JAKIKS010000005.1"/>
</dbReference>
<organism evidence="1 2">
    <name type="scientific">Shewanella surugensis</name>
    <dbReference type="NCBI Taxonomy" id="212020"/>
    <lineage>
        <taxon>Bacteria</taxon>
        <taxon>Pseudomonadati</taxon>
        <taxon>Pseudomonadota</taxon>
        <taxon>Gammaproteobacteria</taxon>
        <taxon>Alteromonadales</taxon>
        <taxon>Shewanellaceae</taxon>
        <taxon>Shewanella</taxon>
    </lineage>
</organism>
<name>A0ABT0L7L4_9GAMM</name>
<dbReference type="Proteomes" id="UP001203423">
    <property type="component" value="Unassembled WGS sequence"/>
</dbReference>
<proteinExistence type="predicted"/>
<accession>A0ABT0L7L4</accession>
<gene>
    <name evidence="1" type="ORF">L2764_02530</name>
</gene>
<evidence type="ECO:0008006" key="3">
    <source>
        <dbReference type="Google" id="ProtNLM"/>
    </source>
</evidence>
<sequence>MGFLSGCATHYEYQPVSPQDPVITFGDRLGGGAIFYSPTRSFSINTTGTNQCADYHDVGSVSNHWTRIYAKTRKYFVPKETKVSLIGNYSLATGNKYSSCKFGPISFKAEASKHYSVDISTLFTTCSISIFEIAPDGTYLNIQIEQNREPECVR</sequence>
<keyword evidence="2" id="KW-1185">Reference proteome</keyword>
<dbReference type="EMBL" id="JAKIKS010000005">
    <property type="protein sequence ID" value="MCL1123385.1"/>
    <property type="molecule type" value="Genomic_DNA"/>
</dbReference>
<comment type="caution">
    <text evidence="1">The sequence shown here is derived from an EMBL/GenBank/DDBJ whole genome shotgun (WGS) entry which is preliminary data.</text>
</comment>